<dbReference type="InterPro" id="IPR001647">
    <property type="entry name" value="HTH_TetR"/>
</dbReference>
<dbReference type="PRINTS" id="PR00455">
    <property type="entry name" value="HTHTETR"/>
</dbReference>
<organism evidence="3">
    <name type="scientific">freshwater metagenome</name>
    <dbReference type="NCBI Taxonomy" id="449393"/>
    <lineage>
        <taxon>unclassified sequences</taxon>
        <taxon>metagenomes</taxon>
        <taxon>ecological metagenomes</taxon>
    </lineage>
</organism>
<dbReference type="PANTHER" id="PTHR30055">
    <property type="entry name" value="HTH-TYPE TRANSCRIPTIONAL REGULATOR RUTR"/>
    <property type="match status" value="1"/>
</dbReference>
<reference evidence="3" key="1">
    <citation type="submission" date="2020-05" db="EMBL/GenBank/DDBJ databases">
        <authorList>
            <person name="Chiriac C."/>
            <person name="Salcher M."/>
            <person name="Ghai R."/>
            <person name="Kavagutti S V."/>
        </authorList>
    </citation>
    <scope>NUCLEOTIDE SEQUENCE</scope>
</reference>
<dbReference type="InterPro" id="IPR009057">
    <property type="entry name" value="Homeodomain-like_sf"/>
</dbReference>
<dbReference type="GO" id="GO:0003700">
    <property type="term" value="F:DNA-binding transcription factor activity"/>
    <property type="evidence" value="ECO:0007669"/>
    <property type="project" value="TreeGrafter"/>
</dbReference>
<dbReference type="GO" id="GO:0000976">
    <property type="term" value="F:transcription cis-regulatory region binding"/>
    <property type="evidence" value="ECO:0007669"/>
    <property type="project" value="TreeGrafter"/>
</dbReference>
<dbReference type="Pfam" id="PF00440">
    <property type="entry name" value="TetR_N"/>
    <property type="match status" value="1"/>
</dbReference>
<evidence type="ECO:0000256" key="1">
    <source>
        <dbReference type="ARBA" id="ARBA00023125"/>
    </source>
</evidence>
<dbReference type="EMBL" id="CAFBNC010000158">
    <property type="protein sequence ID" value="CAB4955118.1"/>
    <property type="molecule type" value="Genomic_DNA"/>
</dbReference>
<dbReference type="PROSITE" id="PS50977">
    <property type="entry name" value="HTH_TETR_2"/>
    <property type="match status" value="1"/>
</dbReference>
<gene>
    <name evidence="3" type="ORF">UFOPK3733_02111</name>
</gene>
<dbReference type="InterPro" id="IPR050109">
    <property type="entry name" value="HTH-type_TetR-like_transc_reg"/>
</dbReference>
<dbReference type="SUPFAM" id="SSF46689">
    <property type="entry name" value="Homeodomain-like"/>
    <property type="match status" value="2"/>
</dbReference>
<proteinExistence type="predicted"/>
<sequence>MPRSPSEKLAALVTSTLECVDSRGTGDVRLRDVAGRAGVSKTWILSVYPSRSALIAFAIGDRFSKRVERSIDLLTRLAVELDSADAFISTIETARGQGDHVLEREEVWQFFEVLVWSIHDVEVAGELAKAKKRLVGAYERLTTTLDDRGWLHPDVGPVSAAVFLMASSLARVRLGSQEVPPDGREESLLLVTLNALLVQHDTEVQSSGFVPGDERSRVEDQLARHEIAGDMVRERILEAAAEELAERGALEFRIRAVMDAAQVSTTLIYKHFGNREDLVGYAAVRLKRMNARSVRESLTTALEPTVSVIDGPRRDRMVHAVDAAYRSLRFDTPEAFKVGLTALVSGRRVESDDDSQRRRREYYETVAKVFIHQLELPESFDPRAYADIGPLAFFTGVVLVSFPEDLASEISLGAGIIRVVESTMSLKE</sequence>
<feature type="domain" description="HTH tetR-type" evidence="2">
    <location>
        <begin position="230"/>
        <end position="290"/>
    </location>
</feature>
<dbReference type="PANTHER" id="PTHR30055:SF235">
    <property type="entry name" value="TRANSCRIPTIONAL REGULATORY PROTEIN"/>
    <property type="match status" value="1"/>
</dbReference>
<dbReference type="AlphaFoldDB" id="A0A6J7KFU7"/>
<accession>A0A6J7KFU7</accession>
<evidence type="ECO:0000259" key="2">
    <source>
        <dbReference type="PROSITE" id="PS50977"/>
    </source>
</evidence>
<evidence type="ECO:0000313" key="3">
    <source>
        <dbReference type="EMBL" id="CAB4955118.1"/>
    </source>
</evidence>
<dbReference type="Gene3D" id="1.10.357.10">
    <property type="entry name" value="Tetracycline Repressor, domain 2"/>
    <property type="match status" value="2"/>
</dbReference>
<keyword evidence="1" id="KW-0238">DNA-binding</keyword>
<protein>
    <submittedName>
        <fullName evidence="3">Unannotated protein</fullName>
    </submittedName>
</protein>
<name>A0A6J7KFU7_9ZZZZ</name>